<reference evidence="1 2" key="1">
    <citation type="submission" date="2020-08" db="EMBL/GenBank/DDBJ databases">
        <title>Dyella sp. G9 isolated from forest soil.</title>
        <authorList>
            <person name="Fu J."/>
            <person name="Qiu L."/>
        </authorList>
    </citation>
    <scope>NUCLEOTIDE SEQUENCE [LARGE SCALE GENOMIC DNA]</scope>
    <source>
        <strain evidence="1 2">G9</strain>
    </source>
</reference>
<keyword evidence="2" id="KW-1185">Reference proteome</keyword>
<dbReference type="Proteomes" id="UP000515873">
    <property type="component" value="Chromosome"/>
</dbReference>
<dbReference type="EMBL" id="CP060412">
    <property type="protein sequence ID" value="QNK01667.1"/>
    <property type="molecule type" value="Genomic_DNA"/>
</dbReference>
<evidence type="ECO:0008006" key="3">
    <source>
        <dbReference type="Google" id="ProtNLM"/>
    </source>
</evidence>
<name>A0A7G8Q4F9_9GAMM</name>
<dbReference type="KEGG" id="dtl:H8F01_00355"/>
<organism evidence="1 2">
    <name type="scientific">Dyella telluris</name>
    <dbReference type="NCBI Taxonomy" id="2763498"/>
    <lineage>
        <taxon>Bacteria</taxon>
        <taxon>Pseudomonadati</taxon>
        <taxon>Pseudomonadota</taxon>
        <taxon>Gammaproteobacteria</taxon>
        <taxon>Lysobacterales</taxon>
        <taxon>Rhodanobacteraceae</taxon>
        <taxon>Dyella</taxon>
    </lineage>
</organism>
<gene>
    <name evidence="1" type="ORF">H8F01_00355</name>
</gene>
<sequence>MSALARSYAPFKKGDLEMGIRARRDSNSSSFTYKIGVQGRAAKYAWQLHEGFIWNQKHAGEYRLGRLSLAKALLNGKKVGPKYLERAYRELKPRIAQRVKDGLKDTITQISNKRRK</sequence>
<dbReference type="RefSeq" id="WP_187057126.1">
    <property type="nucleotide sequence ID" value="NZ_CP060412.1"/>
</dbReference>
<evidence type="ECO:0000313" key="1">
    <source>
        <dbReference type="EMBL" id="QNK01667.1"/>
    </source>
</evidence>
<accession>A0A7G8Q4F9</accession>
<protein>
    <recommendedName>
        <fullName evidence="3">HK97 gp10 family phage protein</fullName>
    </recommendedName>
</protein>
<dbReference type="AlphaFoldDB" id="A0A7G8Q4F9"/>
<proteinExistence type="predicted"/>
<evidence type="ECO:0000313" key="2">
    <source>
        <dbReference type="Proteomes" id="UP000515873"/>
    </source>
</evidence>